<name>A0A3R7XDI4_9STRA</name>
<organism evidence="2 3">
    <name type="scientific">Peronospora effusa</name>
    <dbReference type="NCBI Taxonomy" id="542832"/>
    <lineage>
        <taxon>Eukaryota</taxon>
        <taxon>Sar</taxon>
        <taxon>Stramenopiles</taxon>
        <taxon>Oomycota</taxon>
        <taxon>Peronosporomycetes</taxon>
        <taxon>Peronosporales</taxon>
        <taxon>Peronosporaceae</taxon>
        <taxon>Peronospora</taxon>
    </lineage>
</organism>
<dbReference type="VEuPathDB" id="FungiDB:DD237_008179"/>
<feature type="compositionally biased region" description="Polar residues" evidence="1">
    <location>
        <begin position="113"/>
        <end position="126"/>
    </location>
</feature>
<evidence type="ECO:0000256" key="1">
    <source>
        <dbReference type="SAM" id="MobiDB-lite"/>
    </source>
</evidence>
<accession>A0A3R7XDI4</accession>
<sequence>MSGSWKLKPDLWSRVSPLFECFTPSEAQQCEQNTRKSILRPSGGNDISTTPAVLSMLPCAQFEGACSADMHGAIAETMVNSSYMASVLFVIFENYKRKIVAQHQSERVDSDVQDSTTESVLLSRAN</sequence>
<feature type="region of interest" description="Disordered" evidence="1">
    <location>
        <begin position="107"/>
        <end position="126"/>
    </location>
</feature>
<comment type="caution">
    <text evidence="2">The sequence shown here is derived from an EMBL/GenBank/DDBJ whole genome shotgun (WGS) entry which is preliminary data.</text>
</comment>
<dbReference type="Proteomes" id="UP000286097">
    <property type="component" value="Unassembled WGS sequence"/>
</dbReference>
<proteinExistence type="predicted"/>
<dbReference type="EMBL" id="QKXF01000466">
    <property type="protein sequence ID" value="RQM11145.1"/>
    <property type="molecule type" value="Genomic_DNA"/>
</dbReference>
<gene>
    <name evidence="2" type="ORF">DD237_008179</name>
</gene>
<evidence type="ECO:0000313" key="2">
    <source>
        <dbReference type="EMBL" id="RQM11145.1"/>
    </source>
</evidence>
<evidence type="ECO:0000313" key="3">
    <source>
        <dbReference type="Proteomes" id="UP000286097"/>
    </source>
</evidence>
<reference evidence="2 3" key="1">
    <citation type="submission" date="2018-06" db="EMBL/GenBank/DDBJ databases">
        <title>Comparative genomics of downy mildews reveals potential adaptations to biotrophy.</title>
        <authorList>
            <person name="Fletcher K."/>
            <person name="Klosterman S.J."/>
            <person name="Derevnina L."/>
            <person name="Martin F."/>
            <person name="Koike S."/>
            <person name="Reyes Chin-Wo S."/>
            <person name="Mou B."/>
            <person name="Michelmore R."/>
        </authorList>
    </citation>
    <scope>NUCLEOTIDE SEQUENCE [LARGE SCALE GENOMIC DNA]</scope>
    <source>
        <strain evidence="2 3">R13</strain>
    </source>
</reference>
<dbReference type="AlphaFoldDB" id="A0A3R7XDI4"/>
<protein>
    <submittedName>
        <fullName evidence="2">Uncharacterized protein</fullName>
    </submittedName>
</protein>